<organism evidence="1 2">
    <name type="scientific">Symbiodinium microadriaticum</name>
    <name type="common">Dinoflagellate</name>
    <name type="synonym">Zooxanthella microadriatica</name>
    <dbReference type="NCBI Taxonomy" id="2951"/>
    <lineage>
        <taxon>Eukaryota</taxon>
        <taxon>Sar</taxon>
        <taxon>Alveolata</taxon>
        <taxon>Dinophyceae</taxon>
        <taxon>Suessiales</taxon>
        <taxon>Symbiodiniaceae</taxon>
        <taxon>Symbiodinium</taxon>
    </lineage>
</organism>
<dbReference type="AlphaFoldDB" id="A0A1Q9F1Z8"/>
<name>A0A1Q9F1Z8_SYMMI</name>
<gene>
    <name evidence="1" type="ORF">AK812_SmicGene2204</name>
</gene>
<evidence type="ECO:0000313" key="2">
    <source>
        <dbReference type="Proteomes" id="UP000186817"/>
    </source>
</evidence>
<keyword evidence="2" id="KW-1185">Reference proteome</keyword>
<comment type="caution">
    <text evidence="1">The sequence shown here is derived from an EMBL/GenBank/DDBJ whole genome shotgun (WGS) entry which is preliminary data.</text>
</comment>
<protein>
    <submittedName>
        <fullName evidence="1">Uncharacterized protein</fullName>
    </submittedName>
</protein>
<dbReference type="EMBL" id="LSRX01000024">
    <property type="protein sequence ID" value="OLQ13716.1"/>
    <property type="molecule type" value="Genomic_DNA"/>
</dbReference>
<evidence type="ECO:0000313" key="1">
    <source>
        <dbReference type="EMBL" id="OLQ13716.1"/>
    </source>
</evidence>
<sequence>MTAWLVPPRLLSPDATIGINPTWWRILSEVVRAKGERTSHSAEGMYMASKECEDVDQLEGMITDLLTSPTLHTPDGMVSATDWVYQAPLQRAQRLVSLDEFGALLSQARIDAPDGEGPNRGLWFGEASIK</sequence>
<dbReference type="Proteomes" id="UP000186817">
    <property type="component" value="Unassembled WGS sequence"/>
</dbReference>
<proteinExistence type="predicted"/>
<accession>A0A1Q9F1Z8</accession>
<reference evidence="1 2" key="1">
    <citation type="submission" date="2016-02" db="EMBL/GenBank/DDBJ databases">
        <title>Genome analysis of coral dinoflagellate symbionts highlights evolutionary adaptations to a symbiotic lifestyle.</title>
        <authorList>
            <person name="Aranda M."/>
            <person name="Li Y."/>
            <person name="Liew Y.J."/>
            <person name="Baumgarten S."/>
            <person name="Simakov O."/>
            <person name="Wilson M."/>
            <person name="Piel J."/>
            <person name="Ashoor H."/>
            <person name="Bougouffa S."/>
            <person name="Bajic V.B."/>
            <person name="Ryu T."/>
            <person name="Ravasi T."/>
            <person name="Bayer T."/>
            <person name="Micklem G."/>
            <person name="Kim H."/>
            <person name="Bhak J."/>
            <person name="Lajeunesse T.C."/>
            <person name="Voolstra C.R."/>
        </authorList>
    </citation>
    <scope>NUCLEOTIDE SEQUENCE [LARGE SCALE GENOMIC DNA]</scope>
    <source>
        <strain evidence="1 2">CCMP2467</strain>
    </source>
</reference>